<dbReference type="RefSeq" id="WP_010009008.1">
    <property type="nucleotide sequence ID" value="NZ_AZCN01000009.1"/>
</dbReference>
<dbReference type="eggNOG" id="COG2433">
    <property type="taxonomic scope" value="Bacteria"/>
</dbReference>
<organism evidence="5 6">
    <name type="scientific">Loigolactobacillus coryniformis subsp. coryniformis KCTC 3167 = DSM 20001</name>
    <dbReference type="NCBI Taxonomy" id="913848"/>
    <lineage>
        <taxon>Bacteria</taxon>
        <taxon>Bacillati</taxon>
        <taxon>Bacillota</taxon>
        <taxon>Bacilli</taxon>
        <taxon>Lactobacillales</taxon>
        <taxon>Lactobacillaceae</taxon>
        <taxon>Loigolactobacillus</taxon>
    </lineage>
</organism>
<dbReference type="Proteomes" id="UP000051181">
    <property type="component" value="Unassembled WGS sequence"/>
</dbReference>
<evidence type="ECO:0000256" key="2">
    <source>
        <dbReference type="SAM" id="MobiDB-lite"/>
    </source>
</evidence>
<dbReference type="AlphaFoldDB" id="A0A0R1FAN4"/>
<protein>
    <submittedName>
        <fullName evidence="5">Uncharacterized protein</fullName>
    </submittedName>
</protein>
<dbReference type="InterPro" id="IPR058219">
    <property type="entry name" value="LiaX"/>
</dbReference>
<evidence type="ECO:0000259" key="3">
    <source>
        <dbReference type="Pfam" id="PF13349"/>
    </source>
</evidence>
<feature type="domain" description="YvlB/LiaX N-terminal" evidence="4">
    <location>
        <begin position="2"/>
        <end position="31"/>
    </location>
</feature>
<dbReference type="NCBIfam" id="NF038025">
    <property type="entry name" value="dapto_LiaX"/>
    <property type="match status" value="1"/>
</dbReference>
<evidence type="ECO:0000256" key="1">
    <source>
        <dbReference type="SAM" id="Coils"/>
    </source>
</evidence>
<evidence type="ECO:0000313" key="6">
    <source>
        <dbReference type="Proteomes" id="UP000051181"/>
    </source>
</evidence>
<name>A0A0R1FAN4_9LACO</name>
<dbReference type="GeneID" id="65917763"/>
<comment type="caution">
    <text evidence="5">The sequence shown here is derived from an EMBL/GenBank/DDBJ whole genome shotgun (WGS) entry which is preliminary data.</text>
</comment>
<evidence type="ECO:0000259" key="4">
    <source>
        <dbReference type="Pfam" id="PF22746"/>
    </source>
</evidence>
<dbReference type="Pfam" id="PF22746">
    <property type="entry name" value="SHOCT-like_DUF2089-C"/>
    <property type="match status" value="1"/>
</dbReference>
<dbReference type="PATRIC" id="fig|913848.6.peg.2547"/>
<proteinExistence type="predicted"/>
<dbReference type="EMBL" id="AZCN01000009">
    <property type="protein sequence ID" value="KRK18726.1"/>
    <property type="molecule type" value="Genomic_DNA"/>
</dbReference>
<reference evidence="5 6" key="1">
    <citation type="journal article" date="2015" name="Genome Announc.">
        <title>Expanding the biotechnology potential of lactobacilli through comparative genomics of 213 strains and associated genera.</title>
        <authorList>
            <person name="Sun Z."/>
            <person name="Harris H.M."/>
            <person name="McCann A."/>
            <person name="Guo C."/>
            <person name="Argimon S."/>
            <person name="Zhang W."/>
            <person name="Yang X."/>
            <person name="Jeffery I.B."/>
            <person name="Cooney J.C."/>
            <person name="Kagawa T.F."/>
            <person name="Liu W."/>
            <person name="Song Y."/>
            <person name="Salvetti E."/>
            <person name="Wrobel A."/>
            <person name="Rasinkangas P."/>
            <person name="Parkhill J."/>
            <person name="Rea M.C."/>
            <person name="O'Sullivan O."/>
            <person name="Ritari J."/>
            <person name="Douillard F.P."/>
            <person name="Paul Ross R."/>
            <person name="Yang R."/>
            <person name="Briner A.E."/>
            <person name="Felis G.E."/>
            <person name="de Vos W.M."/>
            <person name="Barrangou R."/>
            <person name="Klaenhammer T.R."/>
            <person name="Caufield P.W."/>
            <person name="Cui Y."/>
            <person name="Zhang H."/>
            <person name="O'Toole P.W."/>
        </authorList>
    </citation>
    <scope>NUCLEOTIDE SEQUENCE [LARGE SCALE GENOMIC DNA]</scope>
    <source>
        <strain evidence="5 6">DSM 20001</strain>
    </source>
</reference>
<gene>
    <name evidence="5" type="ORF">FD22_GL002497</name>
</gene>
<sequence length="490" mass="54098">MNERERILDLVKQGVISTEEALMLLENLAQDKNTAEQHSTTKTQTERQSTETTTAAEKETTDNTAALAELQDQIKEVDAQLKDAQHELKAQQEHLQVLDTMEDLETLSADKLAERDRTKETIGKTESQIAVLNDEKTALQKQVAELHKAQRDHYKERLADKLNLGDDWKDTATDTLNQVGEKVGDAGSQLGKFIKNTAQTIMENVDWKEVNIRVPGIATTKFDHDFVYENASATILDVKVANGDVNFKTWDSPDIKVSAHVKLFGKMESDSPLENFLQRSELANTADTLTFKVPNKRIQADLTFYLPERTYDHTTIKLLNGNVTLEGFEGDDLFIKGTNGQLTFSSVNASMLEVEGINGNIKVSGGRLIDALVNTVNGEVRFVSNVESAELTTVNGDVKATITENTLTKLVASSVNGNVKVAVPTELAISGKSKTRFGAIKSRLSNVDVLNERHNTGNSVYDFERDLGDTPAKLELSTTSGNVLLKDTQE</sequence>
<dbReference type="eggNOG" id="COG3595">
    <property type="taxonomic scope" value="Bacteria"/>
</dbReference>
<feature type="coiled-coil region" evidence="1">
    <location>
        <begin position="67"/>
        <end position="152"/>
    </location>
</feature>
<accession>A0A0R1FAN4</accession>
<keyword evidence="1" id="KW-0175">Coiled coil</keyword>
<dbReference type="Pfam" id="PF13349">
    <property type="entry name" value="DUF4097"/>
    <property type="match status" value="1"/>
</dbReference>
<evidence type="ECO:0000313" key="5">
    <source>
        <dbReference type="EMBL" id="KRK18726.1"/>
    </source>
</evidence>
<dbReference type="InterPro" id="IPR053959">
    <property type="entry name" value="YvlB/LiaX_N"/>
</dbReference>
<feature type="domain" description="DUF4097" evidence="3">
    <location>
        <begin position="236"/>
        <end position="484"/>
    </location>
</feature>
<feature type="region of interest" description="Disordered" evidence="2">
    <location>
        <begin position="32"/>
        <end position="62"/>
    </location>
</feature>
<dbReference type="InterPro" id="IPR025164">
    <property type="entry name" value="Toastrack_DUF4097"/>
</dbReference>